<feature type="domain" description="DNA methylase N-4/N-6" evidence="4">
    <location>
        <begin position="136"/>
        <end position="239"/>
    </location>
</feature>
<dbReference type="PRINTS" id="PR00506">
    <property type="entry name" value="D21N6MTFRASE"/>
</dbReference>
<protein>
    <recommendedName>
        <fullName evidence="4">DNA methylase N-4/N-6 domain-containing protein</fullName>
    </recommendedName>
</protein>
<dbReference type="InterPro" id="IPR029063">
    <property type="entry name" value="SAM-dependent_MTases_sf"/>
</dbReference>
<dbReference type="Gene3D" id="3.40.50.150">
    <property type="entry name" value="Vaccinia Virus protein VP39"/>
    <property type="match status" value="1"/>
</dbReference>
<keyword evidence="2" id="KW-0808">Transferase</keyword>
<evidence type="ECO:0000256" key="1">
    <source>
        <dbReference type="ARBA" id="ARBA00022603"/>
    </source>
</evidence>
<proteinExistence type="predicted"/>
<dbReference type="InterPro" id="IPR002941">
    <property type="entry name" value="DNA_methylase_N4/N6"/>
</dbReference>
<evidence type="ECO:0000313" key="5">
    <source>
        <dbReference type="EMBL" id="GAH80121.1"/>
    </source>
</evidence>
<gene>
    <name evidence="5" type="ORF">S03H2_61000</name>
</gene>
<keyword evidence="1" id="KW-0489">Methyltransferase</keyword>
<feature type="non-terminal residue" evidence="5">
    <location>
        <position position="239"/>
    </location>
</feature>
<dbReference type="InterPro" id="IPR002295">
    <property type="entry name" value="N4/N6-MTase_EcoPI_Mod-like"/>
</dbReference>
<dbReference type="GO" id="GO:0032259">
    <property type="term" value="P:methylation"/>
    <property type="evidence" value="ECO:0007669"/>
    <property type="project" value="UniProtKB-KW"/>
</dbReference>
<keyword evidence="3" id="KW-0949">S-adenosyl-L-methionine</keyword>
<evidence type="ECO:0000256" key="2">
    <source>
        <dbReference type="ARBA" id="ARBA00022679"/>
    </source>
</evidence>
<dbReference type="SUPFAM" id="SSF53335">
    <property type="entry name" value="S-adenosyl-L-methionine-dependent methyltransferases"/>
    <property type="match status" value="1"/>
</dbReference>
<evidence type="ECO:0000256" key="3">
    <source>
        <dbReference type="ARBA" id="ARBA00022691"/>
    </source>
</evidence>
<dbReference type="Pfam" id="PF01555">
    <property type="entry name" value="N6_N4_Mtase"/>
    <property type="match status" value="1"/>
</dbReference>
<dbReference type="EMBL" id="BARU01039349">
    <property type="protein sequence ID" value="GAH80121.1"/>
    <property type="molecule type" value="Genomic_DNA"/>
</dbReference>
<dbReference type="AlphaFoldDB" id="X1ICI5"/>
<dbReference type="GO" id="GO:0003677">
    <property type="term" value="F:DNA binding"/>
    <property type="evidence" value="ECO:0007669"/>
    <property type="project" value="InterPro"/>
</dbReference>
<sequence length="239" mass="27214">MQYQAYRKPDSIIAKNPHTASKGSEAYDNICYGKYNPTSGYNPIDSPGRFPANLLCSDDVLNDGKNISFGNSQKPYSYKGKQYNVKGFIPDNSPDSPSNYGDSGSFSRYFSLDAWFEKKLKELPVSVQKTFPFLICPKASKSEKNKGCEQLYWEKDKSSFGYHQVNRQRWEWLGKEEKRIYKKTGKRISLKIRGNIHPTVKPLKLGFYLATIGSREGDIILDPFGGSGWMAIVARFLKR</sequence>
<evidence type="ECO:0000259" key="4">
    <source>
        <dbReference type="Pfam" id="PF01555"/>
    </source>
</evidence>
<comment type="caution">
    <text evidence="5">The sequence shown here is derived from an EMBL/GenBank/DDBJ whole genome shotgun (WGS) entry which is preliminary data.</text>
</comment>
<reference evidence="5" key="1">
    <citation type="journal article" date="2014" name="Front. Microbiol.">
        <title>High frequency of phylogenetically diverse reductive dehalogenase-homologous genes in deep subseafloor sedimentary metagenomes.</title>
        <authorList>
            <person name="Kawai M."/>
            <person name="Futagami T."/>
            <person name="Toyoda A."/>
            <person name="Takaki Y."/>
            <person name="Nishi S."/>
            <person name="Hori S."/>
            <person name="Arai W."/>
            <person name="Tsubouchi T."/>
            <person name="Morono Y."/>
            <person name="Uchiyama I."/>
            <person name="Ito T."/>
            <person name="Fujiyama A."/>
            <person name="Inagaki F."/>
            <person name="Takami H."/>
        </authorList>
    </citation>
    <scope>NUCLEOTIDE SEQUENCE</scope>
    <source>
        <strain evidence="5">Expedition CK06-06</strain>
    </source>
</reference>
<dbReference type="GO" id="GO:0008170">
    <property type="term" value="F:N-methyltransferase activity"/>
    <property type="evidence" value="ECO:0007669"/>
    <property type="project" value="InterPro"/>
</dbReference>
<organism evidence="5">
    <name type="scientific">marine sediment metagenome</name>
    <dbReference type="NCBI Taxonomy" id="412755"/>
    <lineage>
        <taxon>unclassified sequences</taxon>
        <taxon>metagenomes</taxon>
        <taxon>ecological metagenomes</taxon>
    </lineage>
</organism>
<name>X1ICI5_9ZZZZ</name>
<accession>X1ICI5</accession>